<dbReference type="AlphaFoldDB" id="A0AAV5DHY0"/>
<dbReference type="EMBL" id="BQKI01000017">
    <property type="protein sequence ID" value="GJN09821.1"/>
    <property type="molecule type" value="Genomic_DNA"/>
</dbReference>
<name>A0AAV5DHY0_ELECO</name>
<dbReference type="Proteomes" id="UP001054889">
    <property type="component" value="Unassembled WGS sequence"/>
</dbReference>
<evidence type="ECO:0000256" key="1">
    <source>
        <dbReference type="SAM" id="MobiDB-lite"/>
    </source>
</evidence>
<proteinExistence type="predicted"/>
<gene>
    <name evidence="2" type="primary">ga27862</name>
    <name evidence="2" type="ORF">PR202_ga27862</name>
</gene>
<evidence type="ECO:0000313" key="2">
    <source>
        <dbReference type="EMBL" id="GJN09821.1"/>
    </source>
</evidence>
<dbReference type="InterPro" id="IPR036047">
    <property type="entry name" value="F-box-like_dom_sf"/>
</dbReference>
<sequence>MMSCRRLGLRGLYRASPPQALDDDNLLEEILLRIPPHPSSLNNAGLVCNLWRRLVTDAQFVRRFHAHHQSPPLLGFFLVSGMFLPVNEPPYKYPSTLSSVTPWAHGMDMHMWRMLSCRHGFVLTQASKCLPTEGFRTEFMVMDPMTGNLSRTVAMEQAILVAATVVAVAGGDSTGRRSFRLIALFFNYGPTRLTASVYSSDSGDWVDSVATLFVPSTISFIQSPSTLVGNALYWLLNDAKTILQFDLESQSLASVEQPRRGRGHADVDRRRHRGGAREK</sequence>
<evidence type="ECO:0000313" key="3">
    <source>
        <dbReference type="Proteomes" id="UP001054889"/>
    </source>
</evidence>
<dbReference type="Gene3D" id="1.20.1280.50">
    <property type="match status" value="1"/>
</dbReference>
<organism evidence="2 3">
    <name type="scientific">Eleusine coracana subsp. coracana</name>
    <dbReference type="NCBI Taxonomy" id="191504"/>
    <lineage>
        <taxon>Eukaryota</taxon>
        <taxon>Viridiplantae</taxon>
        <taxon>Streptophyta</taxon>
        <taxon>Embryophyta</taxon>
        <taxon>Tracheophyta</taxon>
        <taxon>Spermatophyta</taxon>
        <taxon>Magnoliopsida</taxon>
        <taxon>Liliopsida</taxon>
        <taxon>Poales</taxon>
        <taxon>Poaceae</taxon>
        <taxon>PACMAD clade</taxon>
        <taxon>Chloridoideae</taxon>
        <taxon>Cynodonteae</taxon>
        <taxon>Eleusininae</taxon>
        <taxon>Eleusine</taxon>
    </lineage>
</organism>
<comment type="caution">
    <text evidence="2">The sequence shown here is derived from an EMBL/GenBank/DDBJ whole genome shotgun (WGS) entry which is preliminary data.</text>
</comment>
<keyword evidence="3" id="KW-1185">Reference proteome</keyword>
<accession>A0AAV5DHY0</accession>
<evidence type="ECO:0008006" key="4">
    <source>
        <dbReference type="Google" id="ProtNLM"/>
    </source>
</evidence>
<dbReference type="PANTHER" id="PTHR32133">
    <property type="entry name" value="OS07G0120400 PROTEIN"/>
    <property type="match status" value="1"/>
</dbReference>
<protein>
    <recommendedName>
        <fullName evidence="4">F-box domain-containing protein</fullName>
    </recommendedName>
</protein>
<dbReference type="PANTHER" id="PTHR32133:SF377">
    <property type="entry name" value="F-BOX DOMAIN CONTAINING PROTEIN"/>
    <property type="match status" value="1"/>
</dbReference>
<feature type="region of interest" description="Disordered" evidence="1">
    <location>
        <begin position="255"/>
        <end position="279"/>
    </location>
</feature>
<reference evidence="2" key="2">
    <citation type="submission" date="2021-12" db="EMBL/GenBank/DDBJ databases">
        <title>Resequencing data analysis of finger millet.</title>
        <authorList>
            <person name="Hatakeyama M."/>
            <person name="Aluri S."/>
            <person name="Balachadran M.T."/>
            <person name="Sivarajan S.R."/>
            <person name="Poveda L."/>
            <person name="Shimizu-Inatsugi R."/>
            <person name="Schlapbach R."/>
            <person name="Sreeman S.M."/>
            <person name="Shimizu K.K."/>
        </authorList>
    </citation>
    <scope>NUCLEOTIDE SEQUENCE</scope>
</reference>
<reference evidence="2" key="1">
    <citation type="journal article" date="2018" name="DNA Res.">
        <title>Multiple hybrid de novo genome assembly of finger millet, an orphan allotetraploid crop.</title>
        <authorList>
            <person name="Hatakeyama M."/>
            <person name="Aluri S."/>
            <person name="Balachadran M.T."/>
            <person name="Sivarajan S.R."/>
            <person name="Patrignani A."/>
            <person name="Gruter S."/>
            <person name="Poveda L."/>
            <person name="Shimizu-Inatsugi R."/>
            <person name="Baeten J."/>
            <person name="Francoijs K.J."/>
            <person name="Nataraja K.N."/>
            <person name="Reddy Y.A.N."/>
            <person name="Phadnis S."/>
            <person name="Ravikumar R.L."/>
            <person name="Schlapbach R."/>
            <person name="Sreeman S.M."/>
            <person name="Shimizu K.K."/>
        </authorList>
    </citation>
    <scope>NUCLEOTIDE SEQUENCE</scope>
</reference>
<dbReference type="SUPFAM" id="SSF81383">
    <property type="entry name" value="F-box domain"/>
    <property type="match status" value="1"/>
</dbReference>
<feature type="compositionally biased region" description="Basic and acidic residues" evidence="1">
    <location>
        <begin position="257"/>
        <end position="279"/>
    </location>
</feature>